<feature type="region of interest" description="Disordered" evidence="1">
    <location>
        <begin position="1"/>
        <end position="22"/>
    </location>
</feature>
<evidence type="ECO:0000256" key="1">
    <source>
        <dbReference type="SAM" id="MobiDB-lite"/>
    </source>
</evidence>
<dbReference type="AlphaFoldDB" id="A0A0F8W1U3"/>
<dbReference type="EMBL" id="LAZR01067946">
    <property type="protein sequence ID" value="KKK50583.1"/>
    <property type="molecule type" value="Genomic_DNA"/>
</dbReference>
<sequence length="230" mass="26345">MDRQGYELRDGEDREDTNGLHDEARERGSRFDIFPLVLSESRSFVYNKIIHELIAHETVFTDYNKACEDHCMECETCARAIRAVTNALIHPDAMVWEVWSTGDTVDLTGILYVTDVVVGCDAKAHYAFFDNDLWGKTDVIKSVIDWLFEDHPEWVALSRLTIEIPDFAFALAAHATRKLGFGGDNEYTTRKKSGKKSRTIPVEGVKRNALLWRDMYRDVLVLGLLNQRIN</sequence>
<evidence type="ECO:0000313" key="2">
    <source>
        <dbReference type="EMBL" id="KKK50583.1"/>
    </source>
</evidence>
<organism evidence="2">
    <name type="scientific">marine sediment metagenome</name>
    <dbReference type="NCBI Taxonomy" id="412755"/>
    <lineage>
        <taxon>unclassified sequences</taxon>
        <taxon>metagenomes</taxon>
        <taxon>ecological metagenomes</taxon>
    </lineage>
</organism>
<feature type="non-terminal residue" evidence="2">
    <location>
        <position position="230"/>
    </location>
</feature>
<comment type="caution">
    <text evidence="2">The sequence shown here is derived from an EMBL/GenBank/DDBJ whole genome shotgun (WGS) entry which is preliminary data.</text>
</comment>
<gene>
    <name evidence="2" type="ORF">LCGC14_3123580</name>
</gene>
<name>A0A0F8W1U3_9ZZZZ</name>
<accession>A0A0F8W1U3</accession>
<reference evidence="2" key="1">
    <citation type="journal article" date="2015" name="Nature">
        <title>Complex archaea that bridge the gap between prokaryotes and eukaryotes.</title>
        <authorList>
            <person name="Spang A."/>
            <person name="Saw J.H."/>
            <person name="Jorgensen S.L."/>
            <person name="Zaremba-Niedzwiedzka K."/>
            <person name="Martijn J."/>
            <person name="Lind A.E."/>
            <person name="van Eijk R."/>
            <person name="Schleper C."/>
            <person name="Guy L."/>
            <person name="Ettema T.J."/>
        </authorList>
    </citation>
    <scope>NUCLEOTIDE SEQUENCE</scope>
</reference>
<protein>
    <submittedName>
        <fullName evidence="2">Uncharacterized protein</fullName>
    </submittedName>
</protein>
<proteinExistence type="predicted"/>